<evidence type="ECO:0000256" key="8">
    <source>
        <dbReference type="SAM" id="Phobius"/>
    </source>
</evidence>
<dbReference type="Pfam" id="PF04977">
    <property type="entry name" value="DivIC"/>
    <property type="match status" value="1"/>
</dbReference>
<organism evidence="9 10">
    <name type="scientific">Clostridium tanneri</name>
    <dbReference type="NCBI Taxonomy" id="3037988"/>
    <lineage>
        <taxon>Bacteria</taxon>
        <taxon>Bacillati</taxon>
        <taxon>Bacillota</taxon>
        <taxon>Clostridia</taxon>
        <taxon>Eubacteriales</taxon>
        <taxon>Clostridiaceae</taxon>
        <taxon>Clostridium</taxon>
    </lineage>
</organism>
<dbReference type="Proteomes" id="UP001281656">
    <property type="component" value="Unassembled WGS sequence"/>
</dbReference>
<keyword evidence="3 8" id="KW-0812">Transmembrane</keyword>
<sequence length="90" mass="10558">MNNKIKGKSIIIVLIICYVFYIFISQQITMHKIKSQISDKKIEEQKVKEKNQKLQDEVKMSKSDMYIEKLARERLGLIKQGETPVIDSKN</sequence>
<evidence type="ECO:0000256" key="5">
    <source>
        <dbReference type="ARBA" id="ARBA00023136"/>
    </source>
</evidence>
<evidence type="ECO:0000313" key="9">
    <source>
        <dbReference type="EMBL" id="MDW8801682.1"/>
    </source>
</evidence>
<dbReference type="PANTHER" id="PTHR37485">
    <property type="entry name" value="CELL DIVISION PROTEIN FTSB"/>
    <property type="match status" value="1"/>
</dbReference>
<dbReference type="RefSeq" id="WP_261672202.1">
    <property type="nucleotide sequence ID" value="NZ_JARUJP010000011.1"/>
</dbReference>
<keyword evidence="7" id="KW-0175">Coiled coil</keyword>
<keyword evidence="6" id="KW-0131">Cell cycle</keyword>
<proteinExistence type="predicted"/>
<dbReference type="EMBL" id="JARUJP010000011">
    <property type="protein sequence ID" value="MDW8801682.1"/>
    <property type="molecule type" value="Genomic_DNA"/>
</dbReference>
<protein>
    <submittedName>
        <fullName evidence="9">Septum formation initiator family protein</fullName>
    </submittedName>
</protein>
<comment type="caution">
    <text evidence="9">The sequence shown here is derived from an EMBL/GenBank/DDBJ whole genome shotgun (WGS) entry which is preliminary data.</text>
</comment>
<keyword evidence="10" id="KW-1185">Reference proteome</keyword>
<accession>A0ABU4JU54</accession>
<evidence type="ECO:0000256" key="4">
    <source>
        <dbReference type="ARBA" id="ARBA00022989"/>
    </source>
</evidence>
<dbReference type="InterPro" id="IPR023081">
    <property type="entry name" value="Cell_div_FtsB"/>
</dbReference>
<evidence type="ECO:0000256" key="1">
    <source>
        <dbReference type="ARBA" id="ARBA00022475"/>
    </source>
</evidence>
<evidence type="ECO:0000256" key="3">
    <source>
        <dbReference type="ARBA" id="ARBA00022692"/>
    </source>
</evidence>
<keyword evidence="1" id="KW-1003">Cell membrane</keyword>
<feature type="transmembrane region" description="Helical" evidence="8">
    <location>
        <begin position="6"/>
        <end position="24"/>
    </location>
</feature>
<reference evidence="9 10" key="1">
    <citation type="submission" date="2023-04" db="EMBL/GenBank/DDBJ databases">
        <title>Clostridium tannerae sp. nov., isolated from the fecal material of an alpaca.</title>
        <authorList>
            <person name="Miller S."/>
            <person name="Hendry M."/>
            <person name="King J."/>
            <person name="Sankaranarayanan K."/>
            <person name="Lawson P.A."/>
        </authorList>
    </citation>
    <scope>NUCLEOTIDE SEQUENCE [LARGE SCALE GENOMIC DNA]</scope>
    <source>
        <strain evidence="9 10">A1-XYC3</strain>
    </source>
</reference>
<name>A0ABU4JU54_9CLOT</name>
<evidence type="ECO:0000256" key="7">
    <source>
        <dbReference type="SAM" id="Coils"/>
    </source>
</evidence>
<keyword evidence="2" id="KW-0132">Cell division</keyword>
<feature type="coiled-coil region" evidence="7">
    <location>
        <begin position="37"/>
        <end position="64"/>
    </location>
</feature>
<keyword evidence="5 8" id="KW-0472">Membrane</keyword>
<evidence type="ECO:0000256" key="2">
    <source>
        <dbReference type="ARBA" id="ARBA00022618"/>
    </source>
</evidence>
<gene>
    <name evidence="9" type="ORF">P8V03_11015</name>
</gene>
<evidence type="ECO:0000256" key="6">
    <source>
        <dbReference type="ARBA" id="ARBA00023306"/>
    </source>
</evidence>
<dbReference type="PANTHER" id="PTHR37485:SF1">
    <property type="entry name" value="CELL DIVISION PROTEIN FTSB"/>
    <property type="match status" value="1"/>
</dbReference>
<dbReference type="InterPro" id="IPR007060">
    <property type="entry name" value="FtsL/DivIC"/>
</dbReference>
<keyword evidence="4 8" id="KW-1133">Transmembrane helix</keyword>
<evidence type="ECO:0000313" key="10">
    <source>
        <dbReference type="Proteomes" id="UP001281656"/>
    </source>
</evidence>